<dbReference type="EMBL" id="KV748861">
    <property type="protein sequence ID" value="OCL12561.1"/>
    <property type="molecule type" value="Genomic_DNA"/>
</dbReference>
<dbReference type="SUPFAM" id="SSF48403">
    <property type="entry name" value="Ankyrin repeat"/>
    <property type="match status" value="1"/>
</dbReference>
<keyword evidence="2" id="KW-1185">Reference proteome</keyword>
<name>A0A8E2F8V4_9PEZI</name>
<organism evidence="1 2">
    <name type="scientific">Glonium stellatum</name>
    <dbReference type="NCBI Taxonomy" id="574774"/>
    <lineage>
        <taxon>Eukaryota</taxon>
        <taxon>Fungi</taxon>
        <taxon>Dikarya</taxon>
        <taxon>Ascomycota</taxon>
        <taxon>Pezizomycotina</taxon>
        <taxon>Dothideomycetes</taxon>
        <taxon>Pleosporomycetidae</taxon>
        <taxon>Gloniales</taxon>
        <taxon>Gloniaceae</taxon>
        <taxon>Glonium</taxon>
    </lineage>
</organism>
<dbReference type="AlphaFoldDB" id="A0A8E2F8V4"/>
<sequence>MSHLSGIQPWLIHDLETCTNSIYNQTRSDFCNAAEYCNWEQLFSILHYVQRTYQESWVNCPISEDGWTPLHYAAYENTPISTINRLLSMEAWRSLQTVSTAGTCLPNDTMTAFGIAKALNHTMLYDILSPVIKLSIPVKVLWRLQNRFHQLICDMGWSNDDITRLPELSVLKEGNGYGWFPVRPGVNGEVRHKFPIVRHNGYLYRLSRTGLLVWSCSENGSSEG</sequence>
<accession>A0A8E2F8V4</accession>
<reference evidence="1 2" key="1">
    <citation type="journal article" date="2016" name="Nat. Commun.">
        <title>Ectomycorrhizal ecology is imprinted in the genome of the dominant symbiotic fungus Cenococcum geophilum.</title>
        <authorList>
            <consortium name="DOE Joint Genome Institute"/>
            <person name="Peter M."/>
            <person name="Kohler A."/>
            <person name="Ohm R.A."/>
            <person name="Kuo A."/>
            <person name="Krutzmann J."/>
            <person name="Morin E."/>
            <person name="Arend M."/>
            <person name="Barry K.W."/>
            <person name="Binder M."/>
            <person name="Choi C."/>
            <person name="Clum A."/>
            <person name="Copeland A."/>
            <person name="Grisel N."/>
            <person name="Haridas S."/>
            <person name="Kipfer T."/>
            <person name="LaButti K."/>
            <person name="Lindquist E."/>
            <person name="Lipzen A."/>
            <person name="Maire R."/>
            <person name="Meier B."/>
            <person name="Mihaltcheva S."/>
            <person name="Molinier V."/>
            <person name="Murat C."/>
            <person name="Poggeler S."/>
            <person name="Quandt C.A."/>
            <person name="Sperisen C."/>
            <person name="Tritt A."/>
            <person name="Tisserant E."/>
            <person name="Crous P.W."/>
            <person name="Henrissat B."/>
            <person name="Nehls U."/>
            <person name="Egli S."/>
            <person name="Spatafora J.W."/>
            <person name="Grigoriev I.V."/>
            <person name="Martin F.M."/>
        </authorList>
    </citation>
    <scope>NUCLEOTIDE SEQUENCE [LARGE SCALE GENOMIC DNA]</scope>
    <source>
        <strain evidence="1 2">CBS 207.34</strain>
    </source>
</reference>
<dbReference type="Proteomes" id="UP000250140">
    <property type="component" value="Unassembled WGS sequence"/>
</dbReference>
<dbReference type="OrthoDB" id="524187at2759"/>
<dbReference type="InterPro" id="IPR036770">
    <property type="entry name" value="Ankyrin_rpt-contain_sf"/>
</dbReference>
<gene>
    <name evidence="1" type="ORF">AOQ84DRAFT_372972</name>
</gene>
<proteinExistence type="predicted"/>
<evidence type="ECO:0000313" key="1">
    <source>
        <dbReference type="EMBL" id="OCL12561.1"/>
    </source>
</evidence>
<evidence type="ECO:0000313" key="2">
    <source>
        <dbReference type="Proteomes" id="UP000250140"/>
    </source>
</evidence>
<protein>
    <submittedName>
        <fullName evidence="1">Uncharacterized protein</fullName>
    </submittedName>
</protein>